<dbReference type="Proteomes" id="UP000007819">
    <property type="component" value="Chromosome X"/>
</dbReference>
<keyword evidence="1" id="KW-0732">Signal</keyword>
<proteinExistence type="predicted"/>
<reference evidence="3" key="1">
    <citation type="submission" date="2010-06" db="EMBL/GenBank/DDBJ databases">
        <authorList>
            <person name="Jiang H."/>
            <person name="Abraham K."/>
            <person name="Ali S."/>
            <person name="Alsbrooks S.L."/>
            <person name="Anim B.N."/>
            <person name="Anosike U.S."/>
            <person name="Attaway T."/>
            <person name="Bandaranaike D.P."/>
            <person name="Battles P.K."/>
            <person name="Bell S.N."/>
            <person name="Bell A.V."/>
            <person name="Beltran B."/>
            <person name="Bickham C."/>
            <person name="Bustamante Y."/>
            <person name="Caleb T."/>
            <person name="Canada A."/>
            <person name="Cardenas V."/>
            <person name="Carter K."/>
            <person name="Chacko J."/>
            <person name="Chandrabose M.N."/>
            <person name="Chavez D."/>
            <person name="Chavez A."/>
            <person name="Chen L."/>
            <person name="Chu H.-S."/>
            <person name="Claassen K.J."/>
            <person name="Cockrell R."/>
            <person name="Collins M."/>
            <person name="Cooper J.A."/>
            <person name="Cree A."/>
            <person name="Curry S.M."/>
            <person name="Da Y."/>
            <person name="Dao M.D."/>
            <person name="Das B."/>
            <person name="Davila M.-L."/>
            <person name="Davy-Carroll L."/>
            <person name="Denson S."/>
            <person name="Dinh H."/>
            <person name="Ebong V.E."/>
            <person name="Edwards J.R."/>
            <person name="Egan A."/>
            <person name="El-Daye J."/>
            <person name="Escobedo L."/>
            <person name="Fernandez S."/>
            <person name="Fernando P.R."/>
            <person name="Flagg N."/>
            <person name="Forbes L.D."/>
            <person name="Fowler R.G."/>
            <person name="Fu Q."/>
            <person name="Gabisi R.A."/>
            <person name="Ganer J."/>
            <person name="Garbino Pronczuk A."/>
            <person name="Garcia R.M."/>
            <person name="Garner T."/>
            <person name="Garrett T.E."/>
            <person name="Gonzalez D.A."/>
            <person name="Hamid H."/>
            <person name="Hawkins E.S."/>
            <person name="Hirani K."/>
            <person name="Hogues M.E."/>
            <person name="Hollins B."/>
            <person name="Hsiao C.-H."/>
            <person name="Jabil R."/>
            <person name="James M.L."/>
            <person name="Jhangiani S.N."/>
            <person name="Johnson B."/>
            <person name="Johnson Q."/>
            <person name="Joshi V."/>
            <person name="Kalu J.B."/>
            <person name="Kam C."/>
            <person name="Kashfia A."/>
            <person name="Keebler J."/>
            <person name="Kisamo H."/>
            <person name="Kovar C.L."/>
            <person name="Lago L.A."/>
            <person name="Lai C.-Y."/>
            <person name="Laidlaw J."/>
            <person name="Lara F."/>
            <person name="Le T.-K."/>
            <person name="Lee S.L."/>
            <person name="Legall F.H."/>
            <person name="Lemon S.J."/>
            <person name="Lewis L.R."/>
            <person name="Li B."/>
            <person name="Liu Y."/>
            <person name="Liu Y.-S."/>
            <person name="Lopez J."/>
            <person name="Lozado R.J."/>
            <person name="Lu J."/>
            <person name="Madu R.C."/>
            <person name="Maheshwari M."/>
            <person name="Maheshwari R."/>
            <person name="Malloy K."/>
            <person name="Martinez E."/>
            <person name="Mathew T."/>
            <person name="Mercado I.C."/>
            <person name="Mercado C."/>
            <person name="Meyer B."/>
            <person name="Montgomery K."/>
            <person name="Morgan M.B."/>
            <person name="Munidasa M."/>
            <person name="Nazareth L.V."/>
            <person name="Nelson J."/>
            <person name="Ng B.M."/>
            <person name="Nguyen N.B."/>
            <person name="Nguyen P.Q."/>
            <person name="Nguyen T."/>
            <person name="Obregon M."/>
            <person name="Okwuonu G.O."/>
            <person name="Onwere C.G."/>
            <person name="Orozco G."/>
            <person name="Parra A."/>
            <person name="Patel S."/>
            <person name="Patil S."/>
            <person name="Perez A."/>
            <person name="Perez Y."/>
            <person name="Pham C."/>
            <person name="Primus E.L."/>
            <person name="Pu L.-L."/>
            <person name="Puazo M."/>
            <person name="Qin X."/>
            <person name="Quiroz J.B."/>
            <person name="Reese J."/>
            <person name="Richards S."/>
            <person name="Rives C.M."/>
            <person name="Robberts R."/>
            <person name="Ruiz S.J."/>
            <person name="Ruiz M.J."/>
            <person name="Santibanez J."/>
            <person name="Schneider B.W."/>
            <person name="Sisson I."/>
            <person name="Smith M."/>
            <person name="Sodergren E."/>
            <person name="Song X.-Z."/>
            <person name="Song B.B."/>
            <person name="Summersgill H."/>
            <person name="Thelus R."/>
            <person name="Thornton R.D."/>
            <person name="Trejos Z.Y."/>
            <person name="Usmani K."/>
            <person name="Vattathil S."/>
            <person name="Villasana D."/>
            <person name="Walker D.L."/>
            <person name="Wang S."/>
            <person name="Wang K."/>
            <person name="White C.S."/>
            <person name="Williams A.C."/>
            <person name="Williamson J."/>
            <person name="Wilson K."/>
            <person name="Woghiren I.O."/>
            <person name="Woodworth J.R."/>
            <person name="Worley K.C."/>
            <person name="Wright R.A."/>
            <person name="Wu W."/>
            <person name="Young L."/>
            <person name="Zhang L."/>
            <person name="Zhang J."/>
            <person name="Zhu Y."/>
            <person name="Muzny D.M."/>
            <person name="Weinstock G."/>
            <person name="Gibbs R.A."/>
        </authorList>
    </citation>
    <scope>NUCLEOTIDE SEQUENCE [LARGE SCALE GENOMIC DNA]</scope>
    <source>
        <strain evidence="3">LSR1</strain>
    </source>
</reference>
<dbReference type="GeneID" id="100575291"/>
<protein>
    <submittedName>
        <fullName evidence="2">Uncharacterized protein</fullName>
    </submittedName>
</protein>
<dbReference type="EnsemblMetazoa" id="XM_008189085.3">
    <property type="protein sequence ID" value="XP_008187307.2"/>
    <property type="gene ID" value="LOC100575291"/>
</dbReference>
<feature type="chain" id="PRO_5035921017" evidence="1">
    <location>
        <begin position="20"/>
        <end position="229"/>
    </location>
</feature>
<name>A0A8R2FC00_ACYPI</name>
<sequence length="229" mass="25635">MAFTTRLCMLLAIAVPILAQTFKLPILGIVKLSILPKTNDLPNEYPAQHEKDTQDLENIFSETHMDSCPPFGHSDNSYNVTVLGTIAPKIGGCASMVREPNPYITPSFNLWLGSPKTGGGKCGDKNMDHYIFECRYKFPSFSEEDTLEGWHVLLYDDVWDGHPEFRCALYETVREDPPMFKMVISGTHSCEGLSKRMEQSEQAVPEGSRHIADGSIALIFSRDFPLSPM</sequence>
<dbReference type="AlphaFoldDB" id="A0A8R2FC00"/>
<feature type="signal peptide" evidence="1">
    <location>
        <begin position="1"/>
        <end position="19"/>
    </location>
</feature>
<dbReference type="KEGG" id="api:100575291"/>
<evidence type="ECO:0000313" key="3">
    <source>
        <dbReference type="Proteomes" id="UP000007819"/>
    </source>
</evidence>
<keyword evidence="3" id="KW-1185">Reference proteome</keyword>
<evidence type="ECO:0000313" key="2">
    <source>
        <dbReference type="EnsemblMetazoa" id="XP_008187307.2"/>
    </source>
</evidence>
<reference evidence="2" key="2">
    <citation type="submission" date="2022-06" db="UniProtKB">
        <authorList>
            <consortium name="EnsemblMetazoa"/>
        </authorList>
    </citation>
    <scope>IDENTIFICATION</scope>
</reference>
<dbReference type="RefSeq" id="XP_008187307.2">
    <property type="nucleotide sequence ID" value="XM_008189085.2"/>
</dbReference>
<dbReference type="OrthoDB" id="6607284at2759"/>
<accession>A0A8R2FC00</accession>
<evidence type="ECO:0000256" key="1">
    <source>
        <dbReference type="SAM" id="SignalP"/>
    </source>
</evidence>
<organism evidence="2 3">
    <name type="scientific">Acyrthosiphon pisum</name>
    <name type="common">Pea aphid</name>
    <dbReference type="NCBI Taxonomy" id="7029"/>
    <lineage>
        <taxon>Eukaryota</taxon>
        <taxon>Metazoa</taxon>
        <taxon>Ecdysozoa</taxon>
        <taxon>Arthropoda</taxon>
        <taxon>Hexapoda</taxon>
        <taxon>Insecta</taxon>
        <taxon>Pterygota</taxon>
        <taxon>Neoptera</taxon>
        <taxon>Paraneoptera</taxon>
        <taxon>Hemiptera</taxon>
        <taxon>Sternorrhyncha</taxon>
        <taxon>Aphidomorpha</taxon>
        <taxon>Aphidoidea</taxon>
        <taxon>Aphididae</taxon>
        <taxon>Macrosiphini</taxon>
        <taxon>Acyrthosiphon</taxon>
    </lineage>
</organism>